<dbReference type="GO" id="GO:0046872">
    <property type="term" value="F:metal ion binding"/>
    <property type="evidence" value="ECO:0007669"/>
    <property type="project" value="UniProtKB-UniRule"/>
</dbReference>
<dbReference type="EC" id="2.7.1.23" evidence="6"/>
<evidence type="ECO:0000256" key="6">
    <source>
        <dbReference type="HAMAP-Rule" id="MF_00361"/>
    </source>
</evidence>
<proteinExistence type="inferred from homology"/>
<reference evidence="7" key="1">
    <citation type="journal article" date="2014" name="Int. J. Syst. Evol. Microbiol.">
        <title>Complete genome sequence of Corynebacterium casei LMG S-19264T (=DSM 44701T), isolated from a smear-ripened cheese.</title>
        <authorList>
            <consortium name="US DOE Joint Genome Institute (JGI-PGF)"/>
            <person name="Walter F."/>
            <person name="Albersmeier A."/>
            <person name="Kalinowski J."/>
            <person name="Ruckert C."/>
        </authorList>
    </citation>
    <scope>NUCLEOTIDE SEQUENCE</scope>
    <source>
        <strain evidence="7">KCTC 12711</strain>
    </source>
</reference>
<dbReference type="GO" id="GO:0051287">
    <property type="term" value="F:NAD binding"/>
    <property type="evidence" value="ECO:0007669"/>
    <property type="project" value="UniProtKB-ARBA"/>
</dbReference>
<evidence type="ECO:0000256" key="4">
    <source>
        <dbReference type="ARBA" id="ARBA00023027"/>
    </source>
</evidence>
<dbReference type="RefSeq" id="WP_189402038.1">
    <property type="nucleotide sequence ID" value="NZ_BMXA01000005.1"/>
</dbReference>
<keyword evidence="4 6" id="KW-0520">NAD</keyword>
<name>A0A918RXN3_9GAMM</name>
<feature type="binding site" evidence="6">
    <location>
        <position position="75"/>
    </location>
    <ligand>
        <name>NAD(+)</name>
        <dbReference type="ChEBI" id="CHEBI:57540"/>
    </ligand>
</feature>
<keyword evidence="1 6" id="KW-0808">Transferase</keyword>
<feature type="binding site" evidence="6">
    <location>
        <begin position="185"/>
        <end position="190"/>
    </location>
    <ligand>
        <name>NAD(+)</name>
        <dbReference type="ChEBI" id="CHEBI:57540"/>
    </ligand>
</feature>
<keyword evidence="6" id="KW-0963">Cytoplasm</keyword>
<feature type="binding site" evidence="6">
    <location>
        <position position="172"/>
    </location>
    <ligand>
        <name>NAD(+)</name>
        <dbReference type="ChEBI" id="CHEBI:57540"/>
    </ligand>
</feature>
<keyword evidence="6" id="KW-0547">Nucleotide-binding</keyword>
<dbReference type="Pfam" id="PF20143">
    <property type="entry name" value="NAD_kinase_C"/>
    <property type="match status" value="1"/>
</dbReference>
<keyword evidence="2 6" id="KW-0418">Kinase</keyword>
<reference evidence="7" key="2">
    <citation type="submission" date="2020-09" db="EMBL/GenBank/DDBJ databases">
        <authorList>
            <person name="Sun Q."/>
            <person name="Kim S."/>
        </authorList>
    </citation>
    <scope>NUCLEOTIDE SEQUENCE</scope>
    <source>
        <strain evidence="7">KCTC 12711</strain>
    </source>
</reference>
<dbReference type="SUPFAM" id="SSF111331">
    <property type="entry name" value="NAD kinase/diacylglycerol kinase-like"/>
    <property type="match status" value="1"/>
</dbReference>
<feature type="active site" description="Proton acceptor" evidence="6">
    <location>
        <position position="70"/>
    </location>
</feature>
<dbReference type="GO" id="GO:0005737">
    <property type="term" value="C:cytoplasm"/>
    <property type="evidence" value="ECO:0007669"/>
    <property type="project" value="UniProtKB-SubCell"/>
</dbReference>
<evidence type="ECO:0000256" key="2">
    <source>
        <dbReference type="ARBA" id="ARBA00022777"/>
    </source>
</evidence>
<comment type="catalytic activity">
    <reaction evidence="5 6">
        <text>NAD(+) + ATP = ADP + NADP(+) + H(+)</text>
        <dbReference type="Rhea" id="RHEA:18629"/>
        <dbReference type="ChEBI" id="CHEBI:15378"/>
        <dbReference type="ChEBI" id="CHEBI:30616"/>
        <dbReference type="ChEBI" id="CHEBI:57540"/>
        <dbReference type="ChEBI" id="CHEBI:58349"/>
        <dbReference type="ChEBI" id="CHEBI:456216"/>
        <dbReference type="EC" id="2.7.1.23"/>
    </reaction>
</comment>
<comment type="similarity">
    <text evidence="6">Belongs to the NAD kinase family.</text>
</comment>
<dbReference type="GO" id="GO:0019674">
    <property type="term" value="P:NAD+ metabolic process"/>
    <property type="evidence" value="ECO:0007669"/>
    <property type="project" value="InterPro"/>
</dbReference>
<dbReference type="PANTHER" id="PTHR20275:SF0">
    <property type="entry name" value="NAD KINASE"/>
    <property type="match status" value="1"/>
</dbReference>
<dbReference type="NCBIfam" id="NF002306">
    <property type="entry name" value="PRK01231.1"/>
    <property type="match status" value="1"/>
</dbReference>
<evidence type="ECO:0000256" key="5">
    <source>
        <dbReference type="ARBA" id="ARBA00047925"/>
    </source>
</evidence>
<comment type="cofactor">
    <cofactor evidence="6">
        <name>a divalent metal cation</name>
        <dbReference type="ChEBI" id="CHEBI:60240"/>
    </cofactor>
</comment>
<organism evidence="7 8">
    <name type="scientific">Arenicella chitinivorans</name>
    <dbReference type="NCBI Taxonomy" id="1329800"/>
    <lineage>
        <taxon>Bacteria</taxon>
        <taxon>Pseudomonadati</taxon>
        <taxon>Pseudomonadota</taxon>
        <taxon>Gammaproteobacteria</taxon>
        <taxon>Arenicellales</taxon>
        <taxon>Arenicellaceae</taxon>
        <taxon>Arenicella</taxon>
    </lineage>
</organism>
<dbReference type="Pfam" id="PF01513">
    <property type="entry name" value="NAD_kinase"/>
    <property type="match status" value="1"/>
</dbReference>
<dbReference type="Gene3D" id="3.40.50.10330">
    <property type="entry name" value="Probable inorganic polyphosphate/atp-NAD kinase, domain 1"/>
    <property type="match status" value="1"/>
</dbReference>
<dbReference type="EMBL" id="BMXA01000005">
    <property type="protein sequence ID" value="GHA15474.1"/>
    <property type="molecule type" value="Genomic_DNA"/>
</dbReference>
<dbReference type="InterPro" id="IPR016064">
    <property type="entry name" value="NAD/diacylglycerol_kinase_sf"/>
</dbReference>
<comment type="subcellular location">
    <subcellularLocation>
        <location evidence="6">Cytoplasm</location>
    </subcellularLocation>
</comment>
<dbReference type="GO" id="GO:0003951">
    <property type="term" value="F:NAD+ kinase activity"/>
    <property type="evidence" value="ECO:0007669"/>
    <property type="project" value="UniProtKB-UniRule"/>
</dbReference>
<dbReference type="GO" id="GO:0005524">
    <property type="term" value="F:ATP binding"/>
    <property type="evidence" value="ECO:0007669"/>
    <property type="project" value="UniProtKB-KW"/>
</dbReference>
<dbReference type="GO" id="GO:0006741">
    <property type="term" value="P:NADP+ biosynthetic process"/>
    <property type="evidence" value="ECO:0007669"/>
    <property type="project" value="UniProtKB-UniRule"/>
</dbReference>
<feature type="binding site" evidence="6">
    <location>
        <begin position="70"/>
        <end position="71"/>
    </location>
    <ligand>
        <name>NAD(+)</name>
        <dbReference type="ChEBI" id="CHEBI:57540"/>
    </ligand>
</feature>
<evidence type="ECO:0000313" key="7">
    <source>
        <dbReference type="EMBL" id="GHA15474.1"/>
    </source>
</evidence>
<comment type="function">
    <text evidence="6">Involved in the regulation of the intracellular balance of NAD and NADP, and is a key enzyme in the biosynthesis of NADP. Catalyzes specifically the phosphorylation on 2'-hydroxyl of the adenosine moiety of NAD to yield NADP.</text>
</comment>
<dbReference type="AlphaFoldDB" id="A0A918RXN3"/>
<evidence type="ECO:0000313" key="8">
    <source>
        <dbReference type="Proteomes" id="UP000614811"/>
    </source>
</evidence>
<dbReference type="HAMAP" id="MF_00361">
    <property type="entry name" value="NAD_kinase"/>
    <property type="match status" value="1"/>
</dbReference>
<dbReference type="InterPro" id="IPR017438">
    <property type="entry name" value="ATP-NAD_kinase_N"/>
</dbReference>
<evidence type="ECO:0000256" key="3">
    <source>
        <dbReference type="ARBA" id="ARBA00022857"/>
    </source>
</evidence>
<feature type="binding site" evidence="6">
    <location>
        <begin position="144"/>
        <end position="145"/>
    </location>
    <ligand>
        <name>NAD(+)</name>
        <dbReference type="ChEBI" id="CHEBI:57540"/>
    </ligand>
</feature>
<keyword evidence="6" id="KW-0067">ATP-binding</keyword>
<dbReference type="PANTHER" id="PTHR20275">
    <property type="entry name" value="NAD KINASE"/>
    <property type="match status" value="1"/>
</dbReference>
<gene>
    <name evidence="7" type="primary">ppnK</name>
    <name evidence="6" type="synonym">nadK</name>
    <name evidence="7" type="ORF">GCM10008090_26290</name>
</gene>
<keyword evidence="3 6" id="KW-0521">NADP</keyword>
<feature type="binding site" evidence="6">
    <location>
        <position position="155"/>
    </location>
    <ligand>
        <name>NAD(+)</name>
        <dbReference type="ChEBI" id="CHEBI:57540"/>
    </ligand>
</feature>
<dbReference type="InterPro" id="IPR017437">
    <property type="entry name" value="ATP-NAD_kinase_PpnK-typ_C"/>
</dbReference>
<keyword evidence="8" id="KW-1185">Reference proteome</keyword>
<accession>A0A918RXN3</accession>
<feature type="binding site" evidence="6">
    <location>
        <position position="174"/>
    </location>
    <ligand>
        <name>NAD(+)</name>
        <dbReference type="ChEBI" id="CHEBI:57540"/>
    </ligand>
</feature>
<evidence type="ECO:0000256" key="1">
    <source>
        <dbReference type="ARBA" id="ARBA00022679"/>
    </source>
</evidence>
<sequence>MFKTIGVFGKFQDASVEAPVKALAQHLEQKGLRVKLGHTTAAEITRELPQELLHDAMHVDIDLAIVIGGDGTMLHVARKMADVQVPVVGVNRGRLGFLTDIPLNNMLSEIDQILRGEYSIEHRMMLDVTVRRGDEALYHQSALNDIVIGRHALEKLISWQVEVDQQFVTSARSDGVIIATPTGSTAYALSAGGAIMHPGTDVISMVPVSPHTLSNRPITLPASSVLSFTIHNRTENCAHVSSDGLIGYSLVGDETVEIKRSSHSVKLVHTRSYNYFAMLRAKLGWGSEQETR</sequence>
<comment type="caution">
    <text evidence="6">Lacks conserved residue(s) required for the propagation of feature annotation.</text>
</comment>
<protein>
    <recommendedName>
        <fullName evidence="6">NAD kinase</fullName>
        <ecNumber evidence="6">2.7.1.23</ecNumber>
    </recommendedName>
    <alternativeName>
        <fullName evidence="6">ATP-dependent NAD kinase</fullName>
    </alternativeName>
</protein>
<dbReference type="Gene3D" id="2.60.200.30">
    <property type="entry name" value="Probable inorganic polyphosphate/atp-NAD kinase, domain 2"/>
    <property type="match status" value="1"/>
</dbReference>
<dbReference type="InterPro" id="IPR002504">
    <property type="entry name" value="NADK"/>
</dbReference>
<dbReference type="Proteomes" id="UP000614811">
    <property type="component" value="Unassembled WGS sequence"/>
</dbReference>
<comment type="caution">
    <text evidence="7">The sequence shown here is derived from an EMBL/GenBank/DDBJ whole genome shotgun (WGS) entry which is preliminary data.</text>
</comment>